<keyword evidence="4 6" id="KW-1133">Transmembrane helix</keyword>
<name>A0ABS0EGD5_9FLAO</name>
<evidence type="ECO:0000256" key="4">
    <source>
        <dbReference type="ARBA" id="ARBA00022989"/>
    </source>
</evidence>
<accession>A0ABS0EGD5</accession>
<dbReference type="NCBIfam" id="TIGR03954">
    <property type="entry name" value="integ_memb_HG"/>
    <property type="match status" value="1"/>
</dbReference>
<comment type="subcellular location">
    <subcellularLocation>
        <location evidence="1">Cell membrane</location>
        <topology evidence="1">Multi-pass membrane protein</topology>
    </subcellularLocation>
</comment>
<evidence type="ECO:0000256" key="2">
    <source>
        <dbReference type="ARBA" id="ARBA00022475"/>
    </source>
</evidence>
<gene>
    <name evidence="8" type="ORF">ITJ86_06365</name>
</gene>
<comment type="caution">
    <text evidence="8">The sequence shown here is derived from an EMBL/GenBank/DDBJ whole genome shotgun (WGS) entry which is preliminary data.</text>
</comment>
<organism evidence="8 9">
    <name type="scientific">Winogradskyella marina</name>
    <dbReference type="NCBI Taxonomy" id="2785530"/>
    <lineage>
        <taxon>Bacteria</taxon>
        <taxon>Pseudomonadati</taxon>
        <taxon>Bacteroidota</taxon>
        <taxon>Flavobacteriia</taxon>
        <taxon>Flavobacteriales</taxon>
        <taxon>Flavobacteriaceae</taxon>
        <taxon>Winogradskyella</taxon>
    </lineage>
</organism>
<protein>
    <submittedName>
        <fullName evidence="8">DUF3817 domain-containing protein</fullName>
    </submittedName>
</protein>
<evidence type="ECO:0000259" key="7">
    <source>
        <dbReference type="Pfam" id="PF12823"/>
    </source>
</evidence>
<evidence type="ECO:0000256" key="5">
    <source>
        <dbReference type="ARBA" id="ARBA00023136"/>
    </source>
</evidence>
<reference evidence="8 9" key="1">
    <citation type="submission" date="2020-11" db="EMBL/GenBank/DDBJ databases">
        <title>Winogradskyella marina sp. nov., isolated from marine sediment.</title>
        <authorList>
            <person name="Bo J."/>
            <person name="Wang S."/>
            <person name="Song X."/>
            <person name="Du Z."/>
        </authorList>
    </citation>
    <scope>NUCLEOTIDE SEQUENCE [LARGE SCALE GENOMIC DNA]</scope>
    <source>
        <strain evidence="8 9">F6397</strain>
    </source>
</reference>
<sequence>MQKLLPVFRIIALLEGVSYILLLFIATPIKYLSDDPQYVTMLGMPHGILFMAYVVFAVLISSDMKWPTRTLWIILFASIIPFGTFYIDKKYLTKSGRAKH</sequence>
<keyword evidence="9" id="KW-1185">Reference proteome</keyword>
<dbReference type="InterPro" id="IPR023845">
    <property type="entry name" value="DUF3817_TM"/>
</dbReference>
<evidence type="ECO:0000256" key="6">
    <source>
        <dbReference type="SAM" id="Phobius"/>
    </source>
</evidence>
<evidence type="ECO:0000256" key="3">
    <source>
        <dbReference type="ARBA" id="ARBA00022692"/>
    </source>
</evidence>
<keyword evidence="2" id="KW-1003">Cell membrane</keyword>
<keyword evidence="5 6" id="KW-0472">Membrane</keyword>
<feature type="transmembrane region" description="Helical" evidence="6">
    <location>
        <begin position="6"/>
        <end position="26"/>
    </location>
</feature>
<feature type="domain" description="DUF3817" evidence="7">
    <location>
        <begin position="7"/>
        <end position="91"/>
    </location>
</feature>
<dbReference type="PANTHER" id="PTHR40077:SF1">
    <property type="entry name" value="MEMBRANE PROTEIN"/>
    <property type="match status" value="1"/>
</dbReference>
<dbReference type="Pfam" id="PF12823">
    <property type="entry name" value="DUF3817"/>
    <property type="match status" value="1"/>
</dbReference>
<feature type="transmembrane region" description="Helical" evidence="6">
    <location>
        <begin position="38"/>
        <end position="60"/>
    </location>
</feature>
<dbReference type="RefSeq" id="WP_195870791.1">
    <property type="nucleotide sequence ID" value="NZ_JADOET010000004.1"/>
</dbReference>
<keyword evidence="3 6" id="KW-0812">Transmembrane</keyword>
<evidence type="ECO:0000313" key="8">
    <source>
        <dbReference type="EMBL" id="MBF8149513.1"/>
    </source>
</evidence>
<evidence type="ECO:0000313" key="9">
    <source>
        <dbReference type="Proteomes" id="UP000611215"/>
    </source>
</evidence>
<evidence type="ECO:0000256" key="1">
    <source>
        <dbReference type="ARBA" id="ARBA00004651"/>
    </source>
</evidence>
<dbReference type="PANTHER" id="PTHR40077">
    <property type="entry name" value="MEMBRANE PROTEIN-RELATED"/>
    <property type="match status" value="1"/>
</dbReference>
<proteinExistence type="predicted"/>
<dbReference type="EMBL" id="JADOET010000004">
    <property type="protein sequence ID" value="MBF8149513.1"/>
    <property type="molecule type" value="Genomic_DNA"/>
</dbReference>
<dbReference type="Proteomes" id="UP000611215">
    <property type="component" value="Unassembled WGS sequence"/>
</dbReference>
<feature type="transmembrane region" description="Helical" evidence="6">
    <location>
        <begin position="66"/>
        <end position="87"/>
    </location>
</feature>